<evidence type="ECO:0000313" key="2">
    <source>
        <dbReference type="Proteomes" id="UP000009273"/>
    </source>
</evidence>
<dbReference type="Proteomes" id="UP000009273">
    <property type="component" value="Segment"/>
</dbReference>
<dbReference type="GeneID" id="18563647"/>
<keyword evidence="2" id="KW-1185">Reference proteome</keyword>
<reference evidence="1 2" key="1">
    <citation type="submission" date="2011-09" db="EMBL/GenBank/DDBJ databases">
        <authorList>
            <person name="Pope W.H."/>
            <person name="Pedulla M.L."/>
            <person name="Ford M.E."/>
            <person name="Peebles C.L."/>
            <person name="Hatfull G.H."/>
            <person name="Hendrix R.W."/>
        </authorList>
    </citation>
    <scope>NUCLEOTIDE SEQUENCE [LARGE SCALE GENOMIC DNA]</scope>
    <source>
        <strain evidence="1">G</strain>
    </source>
</reference>
<evidence type="ECO:0000313" key="1">
    <source>
        <dbReference type="EMBL" id="AEO93691.1"/>
    </source>
</evidence>
<proteinExistence type="predicted"/>
<organism evidence="1 2">
    <name type="scientific">Bacillus phage G</name>
    <dbReference type="NCBI Taxonomy" id="2884420"/>
    <lineage>
        <taxon>Viruses</taxon>
        <taxon>Duplodnaviria</taxon>
        <taxon>Heunggongvirae</taxon>
        <taxon>Uroviricota</taxon>
        <taxon>Caudoviricetes</taxon>
        <taxon>Donellivirus</taxon>
        <taxon>Donellivirus gee</taxon>
    </lineage>
</organism>
<accession>G3MAH4</accession>
<name>G3MAH4_9CAUD</name>
<sequence>MTTIIEAYLPFGNFSVIEDGKRVKNLIEFKFEAEALGLSYLTLKFGDIERPDNTDVSKTVMAHLANQLQHIKIEINGPMGSDVTVYIDGVCEKTLQKLNLECDKYGENNLTIQKVLC</sequence>
<dbReference type="EMBL" id="JN638751">
    <property type="protein sequence ID" value="AEO93691.1"/>
    <property type="molecule type" value="Genomic_DNA"/>
</dbReference>
<dbReference type="KEGG" id="vg:18563647"/>
<protein>
    <submittedName>
        <fullName evidence="1">Gp433</fullName>
    </submittedName>
</protein>
<gene>
    <name evidence="1" type="primary">433</name>
    <name evidence="1" type="ORF">G_433</name>
</gene>
<dbReference type="RefSeq" id="YP_009015736.1">
    <property type="nucleotide sequence ID" value="NC_023719.1"/>
</dbReference>